<name>A0A1Y1M8H3_PHOPY</name>
<dbReference type="EMBL" id="GEZM01039560">
    <property type="protein sequence ID" value="JAV81328.1"/>
    <property type="molecule type" value="Transcribed_RNA"/>
</dbReference>
<proteinExistence type="predicted"/>
<protein>
    <submittedName>
        <fullName evidence="1">Uncharacterized protein</fullName>
    </submittedName>
</protein>
<organism evidence="1">
    <name type="scientific">Photinus pyralis</name>
    <name type="common">Common eastern firefly</name>
    <name type="synonym">Lampyris pyralis</name>
    <dbReference type="NCBI Taxonomy" id="7054"/>
    <lineage>
        <taxon>Eukaryota</taxon>
        <taxon>Metazoa</taxon>
        <taxon>Ecdysozoa</taxon>
        <taxon>Arthropoda</taxon>
        <taxon>Hexapoda</taxon>
        <taxon>Insecta</taxon>
        <taxon>Pterygota</taxon>
        <taxon>Neoptera</taxon>
        <taxon>Endopterygota</taxon>
        <taxon>Coleoptera</taxon>
        <taxon>Polyphaga</taxon>
        <taxon>Elateriformia</taxon>
        <taxon>Elateroidea</taxon>
        <taxon>Lampyridae</taxon>
        <taxon>Lampyrinae</taxon>
        <taxon>Photinus</taxon>
    </lineage>
</organism>
<accession>A0A1Y1M8H3</accession>
<dbReference type="AlphaFoldDB" id="A0A1Y1M8H3"/>
<evidence type="ECO:0000313" key="1">
    <source>
        <dbReference type="EMBL" id="JAV81328.1"/>
    </source>
</evidence>
<sequence length="110" mass="11644">MRLPSYLRSALVDGQDLLIDIKSVCCVIGPACTAWISGAGAEPRFEIWADDACRTTPRHLLPGCPLARKAEDPAPVVNCQVAHVYAGVASNTVASWDVAWSIAEPAGSKP</sequence>
<reference evidence="1" key="1">
    <citation type="journal article" date="2016" name="Sci. Rep.">
        <title>Molecular characterization of firefly nuptial gifts: a multi-omics approach sheds light on postcopulatory sexual selection.</title>
        <authorList>
            <person name="Al-Wathiqui N."/>
            <person name="Fallon T.R."/>
            <person name="South A."/>
            <person name="Weng J.K."/>
            <person name="Lewis S.M."/>
        </authorList>
    </citation>
    <scope>NUCLEOTIDE SEQUENCE</scope>
</reference>